<reference evidence="3 4" key="1">
    <citation type="submission" date="2015-11" db="EMBL/GenBank/DDBJ databases">
        <title>Description and complete genome sequence of a novel strain predominating in hypersaline microbial mats and representing a new family of the Bacteriodetes phylum.</title>
        <authorList>
            <person name="Spring S."/>
            <person name="Bunk B."/>
            <person name="Sproer C."/>
            <person name="Klenk H.-P."/>
        </authorList>
    </citation>
    <scope>NUCLEOTIDE SEQUENCE [LARGE SCALE GENOMIC DNA]</scope>
    <source>
        <strain evidence="3 4">L21-Spi-D4</strain>
    </source>
</reference>
<dbReference type="AlphaFoldDB" id="A0A0S2I468"/>
<dbReference type="NCBIfam" id="TIGR01382">
    <property type="entry name" value="PfpI"/>
    <property type="match status" value="1"/>
</dbReference>
<evidence type="ECO:0000313" key="3">
    <source>
        <dbReference type="EMBL" id="ALO17018.1"/>
    </source>
</evidence>
<feature type="domain" description="DJ-1/PfpI" evidence="2">
    <location>
        <begin position="6"/>
        <end position="169"/>
    </location>
</feature>
<dbReference type="KEGG" id="blq:L21SP5_03407"/>
<dbReference type="PATRIC" id="fig|1307839.3.peg.3582"/>
<accession>A0A0S2I468</accession>
<dbReference type="OrthoDB" id="9792284at2"/>
<evidence type="ECO:0000256" key="1">
    <source>
        <dbReference type="ARBA" id="ARBA00008542"/>
    </source>
</evidence>
<dbReference type="Proteomes" id="UP000064893">
    <property type="component" value="Chromosome"/>
</dbReference>
<keyword evidence="4" id="KW-1185">Reference proteome</keyword>
<dbReference type="PROSITE" id="PS51276">
    <property type="entry name" value="PEPTIDASE_C56_PFPI"/>
    <property type="match status" value="1"/>
</dbReference>
<dbReference type="InterPro" id="IPR002818">
    <property type="entry name" value="DJ-1/PfpI"/>
</dbReference>
<dbReference type="CDD" id="cd03134">
    <property type="entry name" value="GATase1_PfpI_like"/>
    <property type="match status" value="1"/>
</dbReference>
<dbReference type="EC" id="3.2.-.-" evidence="3"/>
<dbReference type="InterPro" id="IPR029062">
    <property type="entry name" value="Class_I_gatase-like"/>
</dbReference>
<comment type="similarity">
    <text evidence="1">Belongs to the peptidase C56 family.</text>
</comment>
<organism evidence="3 4">
    <name type="scientific">Salinivirga cyanobacteriivorans</name>
    <dbReference type="NCBI Taxonomy" id="1307839"/>
    <lineage>
        <taxon>Bacteria</taxon>
        <taxon>Pseudomonadati</taxon>
        <taxon>Bacteroidota</taxon>
        <taxon>Bacteroidia</taxon>
        <taxon>Bacteroidales</taxon>
        <taxon>Salinivirgaceae</taxon>
        <taxon>Salinivirga</taxon>
    </lineage>
</organism>
<dbReference type="GO" id="GO:0006508">
    <property type="term" value="P:proteolysis"/>
    <property type="evidence" value="ECO:0007669"/>
    <property type="project" value="UniProtKB-KW"/>
</dbReference>
<dbReference type="GO" id="GO:0008233">
    <property type="term" value="F:peptidase activity"/>
    <property type="evidence" value="ECO:0007669"/>
    <property type="project" value="UniProtKB-KW"/>
</dbReference>
<dbReference type="Gene3D" id="3.40.50.880">
    <property type="match status" value="1"/>
</dbReference>
<dbReference type="SUPFAM" id="SSF52317">
    <property type="entry name" value="Class I glutamine amidotransferase-like"/>
    <property type="match status" value="1"/>
</dbReference>
<dbReference type="PANTHER" id="PTHR42733">
    <property type="entry name" value="DJ-1 PROTEIN"/>
    <property type="match status" value="1"/>
</dbReference>
<evidence type="ECO:0000313" key="4">
    <source>
        <dbReference type="Proteomes" id="UP000064893"/>
    </source>
</evidence>
<dbReference type="Pfam" id="PF01965">
    <property type="entry name" value="DJ-1_PfpI"/>
    <property type="match status" value="1"/>
</dbReference>
<gene>
    <name evidence="3" type="primary">yraA_1</name>
    <name evidence="3" type="ORF">L21SP5_03407</name>
</gene>
<dbReference type="STRING" id="1307839.L21SP5_03407"/>
<evidence type="ECO:0000259" key="2">
    <source>
        <dbReference type="Pfam" id="PF01965"/>
    </source>
</evidence>
<dbReference type="InterPro" id="IPR006286">
    <property type="entry name" value="C56_PfpI-like"/>
</dbReference>
<dbReference type="EMBL" id="CP013118">
    <property type="protein sequence ID" value="ALO17018.1"/>
    <property type="molecule type" value="Genomic_DNA"/>
</dbReference>
<keyword evidence="3" id="KW-0645">Protease</keyword>
<dbReference type="PANTHER" id="PTHR42733:SF13">
    <property type="entry name" value="DJ-1_PFPI DOMAIN-CONTAINING PROTEIN"/>
    <property type="match status" value="1"/>
</dbReference>
<sequence length="173" mass="19154">MAKQPKKVVTLVHEVFEDLELWYPAIRLRESDVEVVFAGEEAGKTYTGKNGLKATADIAFTDLNADDFDGVLVPGGYAPDKLRRYSYVLHFLQQIDEQGKPIGIICHAGWVLISANILNGKKATSTPAIKDDMKNAGVQWVNEAVVKDGNIISSRNPNDLHLYVPAFIESLRQ</sequence>
<dbReference type="GO" id="GO:0016798">
    <property type="term" value="F:hydrolase activity, acting on glycosyl bonds"/>
    <property type="evidence" value="ECO:0007669"/>
    <property type="project" value="UniProtKB-KW"/>
</dbReference>
<keyword evidence="3" id="KW-0326">Glycosidase</keyword>
<name>A0A0S2I468_9BACT</name>
<keyword evidence="3" id="KW-0378">Hydrolase</keyword>
<dbReference type="RefSeq" id="WP_057954352.1">
    <property type="nucleotide sequence ID" value="NZ_CP013118.1"/>
</dbReference>
<proteinExistence type="inferred from homology"/>
<protein>
    <submittedName>
        <fullName evidence="3">Cysteine protease YraA</fullName>
        <ecNumber evidence="3">3.2.-.-</ecNumber>
    </submittedName>
</protein>